<dbReference type="OrthoDB" id="6768329at2759"/>
<protein>
    <submittedName>
        <fullName evidence="1">Uncharacterized protein</fullName>
    </submittedName>
</protein>
<name>A0A653BP52_CALMS</name>
<organism evidence="1 2">
    <name type="scientific">Callosobruchus maculatus</name>
    <name type="common">Southern cowpea weevil</name>
    <name type="synonym">Pulse bruchid</name>
    <dbReference type="NCBI Taxonomy" id="64391"/>
    <lineage>
        <taxon>Eukaryota</taxon>
        <taxon>Metazoa</taxon>
        <taxon>Ecdysozoa</taxon>
        <taxon>Arthropoda</taxon>
        <taxon>Hexapoda</taxon>
        <taxon>Insecta</taxon>
        <taxon>Pterygota</taxon>
        <taxon>Neoptera</taxon>
        <taxon>Endopterygota</taxon>
        <taxon>Coleoptera</taxon>
        <taxon>Polyphaga</taxon>
        <taxon>Cucujiformia</taxon>
        <taxon>Chrysomeloidea</taxon>
        <taxon>Chrysomelidae</taxon>
        <taxon>Bruchinae</taxon>
        <taxon>Bruchini</taxon>
        <taxon>Callosobruchus</taxon>
    </lineage>
</organism>
<gene>
    <name evidence="1" type="ORF">CALMAC_LOCUS2652</name>
</gene>
<dbReference type="AlphaFoldDB" id="A0A653BP52"/>
<reference evidence="1 2" key="1">
    <citation type="submission" date="2019-01" db="EMBL/GenBank/DDBJ databases">
        <authorList>
            <person name="Sayadi A."/>
        </authorList>
    </citation>
    <scope>NUCLEOTIDE SEQUENCE [LARGE SCALE GENOMIC DNA]</scope>
</reference>
<dbReference type="EMBL" id="CAACVG010003301">
    <property type="protein sequence ID" value="VEN37383.1"/>
    <property type="molecule type" value="Genomic_DNA"/>
</dbReference>
<dbReference type="Proteomes" id="UP000410492">
    <property type="component" value="Unassembled WGS sequence"/>
</dbReference>
<keyword evidence="2" id="KW-1185">Reference proteome</keyword>
<proteinExistence type="predicted"/>
<evidence type="ECO:0000313" key="1">
    <source>
        <dbReference type="EMBL" id="VEN37383.1"/>
    </source>
</evidence>
<accession>A0A653BP52</accession>
<evidence type="ECO:0000313" key="2">
    <source>
        <dbReference type="Proteomes" id="UP000410492"/>
    </source>
</evidence>
<sequence length="132" mass="14764">MYLVLVDRGTSSNDPDRLILIFSRITLSRTNAQTGKTKVLGVTAEVQIDVVTLLEEEEAVVVVISLADLKEDTLVRKIPTLLQITHLMIMTLREIAPMSRNLQEANLVVRTLETISLITALEEIIKLEVLLE</sequence>